<comment type="caution">
    <text evidence="1">The sequence shown here is derived from an EMBL/GenBank/DDBJ whole genome shotgun (WGS) entry which is preliminary data.</text>
</comment>
<proteinExistence type="predicted"/>
<reference evidence="1" key="1">
    <citation type="journal article" date="2014" name="Front. Microbiol.">
        <title>High frequency of phylogenetically diverse reductive dehalogenase-homologous genes in deep subseafloor sedimentary metagenomes.</title>
        <authorList>
            <person name="Kawai M."/>
            <person name="Futagami T."/>
            <person name="Toyoda A."/>
            <person name="Takaki Y."/>
            <person name="Nishi S."/>
            <person name="Hori S."/>
            <person name="Arai W."/>
            <person name="Tsubouchi T."/>
            <person name="Morono Y."/>
            <person name="Uchiyama I."/>
            <person name="Ito T."/>
            <person name="Fujiyama A."/>
            <person name="Inagaki F."/>
            <person name="Takami H."/>
        </authorList>
    </citation>
    <scope>NUCLEOTIDE SEQUENCE</scope>
    <source>
        <strain evidence="1">Expedition CK06-06</strain>
    </source>
</reference>
<accession>X1DKP6</accession>
<protein>
    <recommendedName>
        <fullName evidence="2">SIR2-like domain-containing protein</fullName>
    </recommendedName>
</protein>
<evidence type="ECO:0000313" key="1">
    <source>
        <dbReference type="EMBL" id="GAH08870.1"/>
    </source>
</evidence>
<dbReference type="AlphaFoldDB" id="X1DKP6"/>
<organism evidence="1">
    <name type="scientific">marine sediment metagenome</name>
    <dbReference type="NCBI Taxonomy" id="412755"/>
    <lineage>
        <taxon>unclassified sequences</taxon>
        <taxon>metagenomes</taxon>
        <taxon>ecological metagenomes</taxon>
    </lineage>
</organism>
<feature type="non-terminal residue" evidence="1">
    <location>
        <position position="228"/>
    </location>
</feature>
<dbReference type="EMBL" id="BART01033581">
    <property type="protein sequence ID" value="GAH08870.1"/>
    <property type="molecule type" value="Genomic_DNA"/>
</dbReference>
<feature type="non-terminal residue" evidence="1">
    <location>
        <position position="1"/>
    </location>
</feature>
<evidence type="ECO:0008006" key="2">
    <source>
        <dbReference type="Google" id="ProtNLM"/>
    </source>
</evidence>
<gene>
    <name evidence="1" type="ORF">S01H4_57650</name>
</gene>
<name>X1DKP6_9ZZZZ</name>
<sequence length="228" mass="26012">TVLENFKAVSIYSLNYDPLLYETVKQISVKGRKKTHEVEKTFKTGFSDSKDFNPKEFYLSDNVIAFLHGHIGFIPKGGKDSMYFDDNYPNAQKKRLKGVASGDADYLRRGSKGIHYNVSITSGLEKFESLYENPYACYVQRLSEDVMESEYIVFIGSGLGDYHINLFATTAWRLANGYAEEPRNLLCLRKLGVGRKKIIIITLGHAKERFVDFLYLTDIGRRLFGLSK</sequence>